<feature type="domain" description="BRCT" evidence="2">
    <location>
        <begin position="700"/>
        <end position="792"/>
    </location>
</feature>
<dbReference type="Pfam" id="PF00533">
    <property type="entry name" value="BRCT"/>
    <property type="match status" value="1"/>
</dbReference>
<reference evidence="3" key="1">
    <citation type="journal article" date="2023" name="G3 (Bethesda)">
        <title>A reference genome for the long-term kleptoplast-retaining sea slug Elysia crispata morphotype clarki.</title>
        <authorList>
            <person name="Eastman K.E."/>
            <person name="Pendleton A.L."/>
            <person name="Shaikh M.A."/>
            <person name="Suttiyut T."/>
            <person name="Ogas R."/>
            <person name="Tomko P."/>
            <person name="Gavelis G."/>
            <person name="Widhalm J.R."/>
            <person name="Wisecaver J.H."/>
        </authorList>
    </citation>
    <scope>NUCLEOTIDE SEQUENCE</scope>
    <source>
        <strain evidence="3">ECLA1</strain>
    </source>
</reference>
<dbReference type="PROSITE" id="PS50172">
    <property type="entry name" value="BRCT"/>
    <property type="match status" value="3"/>
</dbReference>
<accession>A0AAE0ZZ39</accession>
<dbReference type="SUPFAM" id="SSF52113">
    <property type="entry name" value="BRCT domain"/>
    <property type="match status" value="3"/>
</dbReference>
<dbReference type="InterPro" id="IPR001357">
    <property type="entry name" value="BRCT_dom"/>
</dbReference>
<keyword evidence="4" id="KW-1185">Reference proteome</keyword>
<dbReference type="EMBL" id="JAWDGP010003066">
    <property type="protein sequence ID" value="KAK3777566.1"/>
    <property type="molecule type" value="Genomic_DNA"/>
</dbReference>
<dbReference type="PANTHER" id="PTHR14625">
    <property type="entry name" value="MICROCEPHALIN"/>
    <property type="match status" value="1"/>
</dbReference>
<sequence length="921" mass="103539">MATVLKGVVAFVEVRSSNDNRSAAIAHELSQLGAKVETTFSDEVTHVVYKEGLKRTWNRATKRGVPMVSVSWIDSCKQHLSRMPESAFPALLPEESDSPFLRINHTSRWKKMRSMQPCDFEEEIARSAERGEKRRKRVMMANKFKLSEEATPRASPAPILAMETQPRSLQMCWASSHVGSPVPDTPPSMKERLERMRREQLNVLQDELSTQTPKTCYEKPLQKRLFERLASDFASNGTSSDEEQENSSDIVKQLIQRLDSDDGEKLNSSSKQNFKESLTEGLGSKPLCSKHTANTQKNLPDANFNPNTPTMKQNCRRSLRVSSGRKFIPVHSDCAAVGETSKEVLIKEPEAEQNGKRKLTSHSPDKPSLALSPKDINICISREKVCQANSPRHRHKGNDLVQDTFIPDLVDNAAKKPSLRKESENSGLQSIQRRRSSRNSMNSKHSPEIKSVHCYQPDPKLSKDKVLVPSSESLRKKRTLYTEPVMDMSLPKPLQSKNASKISDAAFFFETLEKDDSPAKNGSNRRKNKSSASANNRHKKFTGQKSFDLSSNESISNDTLGNSMSIVYGGDTHLSSETKASKSRRSINEFRLTERMFKRTKNRGISEKSKLAQIKEAEQVLRITESGSQQAAPIGMGKPKVVNAKRSRDTDSSCDSAEAISSKKQKLSSSESEDRFSSPQQLDHFQPRLRHARSLVMETPQSVSVEGVQYSIVVTSLHREEQELVYSVLKKLGVFHLTNSVEWSSTHIVCGEPRRTLNLLKAIARGCWILSKEWVFKSLEAGAWLAEESFEMDKELPVVKKSRLARHTAGDDFRLDLFSNIGLIFVAGGCKPPRKELVHLIQLCSGRVTGTQSKASLCIGEISDSNKRFIKPSWILDSIMKLECLPVEDYIVPAQKALFSQREKFSSNQSQEHILFIYKNT</sequence>
<dbReference type="AlphaFoldDB" id="A0AAE0ZZ39"/>
<dbReference type="GO" id="GO:0000278">
    <property type="term" value="P:mitotic cell cycle"/>
    <property type="evidence" value="ECO:0007669"/>
    <property type="project" value="TreeGrafter"/>
</dbReference>
<dbReference type="Pfam" id="PF12738">
    <property type="entry name" value="PTCB-BRCT"/>
    <property type="match status" value="1"/>
</dbReference>
<feature type="region of interest" description="Disordered" evidence="1">
    <location>
        <begin position="628"/>
        <end position="682"/>
    </location>
</feature>
<feature type="region of interest" description="Disordered" evidence="1">
    <location>
        <begin position="347"/>
        <end position="370"/>
    </location>
</feature>
<evidence type="ECO:0000313" key="4">
    <source>
        <dbReference type="Proteomes" id="UP001283361"/>
    </source>
</evidence>
<name>A0AAE0ZZ39_9GAST</name>
<dbReference type="CDD" id="cd17716">
    <property type="entry name" value="BRCT_microcephalin_rpt1"/>
    <property type="match status" value="1"/>
</dbReference>
<evidence type="ECO:0000256" key="1">
    <source>
        <dbReference type="SAM" id="MobiDB-lite"/>
    </source>
</evidence>
<gene>
    <name evidence="3" type="ORF">RRG08_021685</name>
</gene>
<feature type="domain" description="BRCT" evidence="2">
    <location>
        <begin position="813"/>
        <end position="892"/>
    </location>
</feature>
<feature type="region of interest" description="Disordered" evidence="1">
    <location>
        <begin position="258"/>
        <end position="312"/>
    </location>
</feature>
<protein>
    <recommendedName>
        <fullName evidence="2">BRCT domain-containing protein</fullName>
    </recommendedName>
</protein>
<dbReference type="InterPro" id="IPR036420">
    <property type="entry name" value="BRCT_dom_sf"/>
</dbReference>
<feature type="domain" description="BRCT" evidence="2">
    <location>
        <begin position="1"/>
        <end position="90"/>
    </location>
</feature>
<feature type="compositionally biased region" description="Polar residues" evidence="1">
    <location>
        <begin position="291"/>
        <end position="312"/>
    </location>
</feature>
<proteinExistence type="predicted"/>
<dbReference type="Pfam" id="PF16589">
    <property type="entry name" value="BRCT_2"/>
    <property type="match status" value="1"/>
</dbReference>
<dbReference type="InterPro" id="IPR022047">
    <property type="entry name" value="Microcephalin-like"/>
</dbReference>
<dbReference type="CDD" id="cd17751">
    <property type="entry name" value="BRCT_microcephalin_rpt3"/>
    <property type="match status" value="1"/>
</dbReference>
<dbReference type="Proteomes" id="UP001283361">
    <property type="component" value="Unassembled WGS sequence"/>
</dbReference>
<organism evidence="3 4">
    <name type="scientific">Elysia crispata</name>
    <name type="common">lettuce slug</name>
    <dbReference type="NCBI Taxonomy" id="231223"/>
    <lineage>
        <taxon>Eukaryota</taxon>
        <taxon>Metazoa</taxon>
        <taxon>Spiralia</taxon>
        <taxon>Lophotrochozoa</taxon>
        <taxon>Mollusca</taxon>
        <taxon>Gastropoda</taxon>
        <taxon>Heterobranchia</taxon>
        <taxon>Euthyneura</taxon>
        <taxon>Panpulmonata</taxon>
        <taxon>Sacoglossa</taxon>
        <taxon>Placobranchoidea</taxon>
        <taxon>Plakobranchidae</taxon>
        <taxon>Elysia</taxon>
    </lineage>
</organism>
<evidence type="ECO:0000259" key="2">
    <source>
        <dbReference type="PROSITE" id="PS50172"/>
    </source>
</evidence>
<feature type="region of interest" description="Disordered" evidence="1">
    <location>
        <begin position="515"/>
        <end position="554"/>
    </location>
</feature>
<comment type="caution">
    <text evidence="3">The sequence shown here is derived from an EMBL/GenBank/DDBJ whole genome shotgun (WGS) entry which is preliminary data.</text>
</comment>
<feature type="region of interest" description="Disordered" evidence="1">
    <location>
        <begin position="414"/>
        <end position="471"/>
    </location>
</feature>
<dbReference type="PANTHER" id="PTHR14625:SF3">
    <property type="entry name" value="MICROCEPHALIN"/>
    <property type="match status" value="1"/>
</dbReference>
<dbReference type="SMART" id="SM00292">
    <property type="entry name" value="BRCT"/>
    <property type="match status" value="3"/>
</dbReference>
<feature type="compositionally biased region" description="Polar residues" evidence="1">
    <location>
        <begin position="543"/>
        <end position="554"/>
    </location>
</feature>
<dbReference type="Gene3D" id="3.40.50.10190">
    <property type="entry name" value="BRCT domain"/>
    <property type="match status" value="3"/>
</dbReference>
<evidence type="ECO:0000313" key="3">
    <source>
        <dbReference type="EMBL" id="KAK3777566.1"/>
    </source>
</evidence>
<dbReference type="CDD" id="cd17736">
    <property type="entry name" value="BRCT_microcephalin_rpt2"/>
    <property type="match status" value="1"/>
</dbReference>